<organism evidence="1 2">
    <name type="scientific">Xylanibacter rodentium</name>
    <dbReference type="NCBI Taxonomy" id="2736289"/>
    <lineage>
        <taxon>Bacteria</taxon>
        <taxon>Pseudomonadati</taxon>
        <taxon>Bacteroidota</taxon>
        <taxon>Bacteroidia</taxon>
        <taxon>Bacteroidales</taxon>
        <taxon>Prevotellaceae</taxon>
        <taxon>Xylanibacter</taxon>
    </lineage>
</organism>
<dbReference type="Proteomes" id="UP001193734">
    <property type="component" value="Unassembled WGS sequence"/>
</dbReference>
<name>A0ABX2AXU8_9BACT</name>
<dbReference type="RefSeq" id="WP_172178614.1">
    <property type="nucleotide sequence ID" value="NZ_CASGIA010000034.1"/>
</dbReference>
<reference evidence="1 2" key="1">
    <citation type="submission" date="2020-05" db="EMBL/GenBank/DDBJ databases">
        <title>Distinct polysaccharide utilization as determinants for interspecies competition between intestinal Prevotella spp.</title>
        <authorList>
            <person name="Galvez E.J.C."/>
            <person name="Iljazovic A."/>
            <person name="Strowig T."/>
        </authorList>
    </citation>
    <scope>NUCLEOTIDE SEQUENCE [LARGE SCALE GENOMIC DNA]</scope>
    <source>
        <strain evidence="1 2">PROD</strain>
    </source>
</reference>
<dbReference type="Pfam" id="PF20553">
    <property type="entry name" value="Methyltransf_35"/>
    <property type="match status" value="1"/>
</dbReference>
<keyword evidence="2" id="KW-1185">Reference proteome</keyword>
<dbReference type="GeneID" id="82158615"/>
<comment type="caution">
    <text evidence="1">The sequence shown here is derived from an EMBL/GenBank/DDBJ whole genome shotgun (WGS) entry which is preliminary data.</text>
</comment>
<proteinExistence type="predicted"/>
<gene>
    <name evidence="1" type="ORF">HPS55_12635</name>
</gene>
<accession>A0ABX2AXU8</accession>
<sequence>MKSATVLNYETRPCKFAERRMLLASIARIMGVLKLKYQYIGFGGLSFTDFKLFHKELHIKEMYSIEAKYEPLKLEFNKPYSCINILHGQSSEQLSSIDLSKPSIIWLDYDNTLSMTVFTDIELVLREIPHGSIIIMSCNRELKNGNTPYTNDEFKELYGSLVPYNIVDNCCADINTCNTIKSMIEGLCHRIIKERNLIGDKLTFFPLYNIKYAEHRGAKMFTYGGIVLNTDCNKEGLNIDGFEFISTIQPYEINIPNLTYREASYLNQILDIEEREKDLTDKKILTLAEIEKYKRIYRFLPHFYDVRL</sequence>
<dbReference type="EMBL" id="JABKKE010000028">
    <property type="protein sequence ID" value="NPE15150.1"/>
    <property type="molecule type" value="Genomic_DNA"/>
</dbReference>
<evidence type="ECO:0000313" key="1">
    <source>
        <dbReference type="EMBL" id="NPE15150.1"/>
    </source>
</evidence>
<evidence type="ECO:0000313" key="2">
    <source>
        <dbReference type="Proteomes" id="UP001193734"/>
    </source>
</evidence>
<protein>
    <submittedName>
        <fullName evidence="1">Uncharacterized protein</fullName>
    </submittedName>
</protein>
<dbReference type="InterPro" id="IPR046788">
    <property type="entry name" value="Methyltransf_35"/>
</dbReference>